<evidence type="ECO:0000313" key="9">
    <source>
        <dbReference type="Proteomes" id="UP000184241"/>
    </source>
</evidence>
<organism evidence="8 9">
    <name type="scientific">Clostridium intestinale DSM 6191</name>
    <dbReference type="NCBI Taxonomy" id="1121320"/>
    <lineage>
        <taxon>Bacteria</taxon>
        <taxon>Bacillati</taxon>
        <taxon>Bacillota</taxon>
        <taxon>Clostridia</taxon>
        <taxon>Eubacteriales</taxon>
        <taxon>Clostridiaceae</taxon>
        <taxon>Clostridium</taxon>
    </lineage>
</organism>
<dbReference type="GO" id="GO:0016301">
    <property type="term" value="F:kinase activity"/>
    <property type="evidence" value="ECO:0007669"/>
    <property type="project" value="UniProtKB-KW"/>
</dbReference>
<name>A0A1M5WMI1_9CLOT</name>
<dbReference type="PANTHER" id="PTHR45008:SF1">
    <property type="entry name" value="PTS SYSTEM GLUCOSE-SPECIFIC EIIA COMPONENT"/>
    <property type="match status" value="1"/>
</dbReference>
<dbReference type="Gene3D" id="2.70.70.10">
    <property type="entry name" value="Glucose Permease (Domain IIA)"/>
    <property type="match status" value="1"/>
</dbReference>
<proteinExistence type="predicted"/>
<dbReference type="FunFam" id="2.70.70.10:FF:000001">
    <property type="entry name" value="PTS system glucose-specific IIA component"/>
    <property type="match status" value="1"/>
</dbReference>
<evidence type="ECO:0000256" key="5">
    <source>
        <dbReference type="ARBA" id="ARBA00022683"/>
    </source>
</evidence>
<dbReference type="PROSITE" id="PS00371">
    <property type="entry name" value="PTS_EIIA_TYPE_1_HIS"/>
    <property type="match status" value="1"/>
</dbReference>
<dbReference type="SUPFAM" id="SSF51261">
    <property type="entry name" value="Duplicated hybrid motif"/>
    <property type="match status" value="1"/>
</dbReference>
<protein>
    <submittedName>
        <fullName evidence="8">PTS system, glucose subfamily, IIA component</fullName>
    </submittedName>
</protein>
<evidence type="ECO:0000259" key="7">
    <source>
        <dbReference type="PROSITE" id="PS51093"/>
    </source>
</evidence>
<dbReference type="PROSITE" id="PS51093">
    <property type="entry name" value="PTS_EIIA_TYPE_1"/>
    <property type="match status" value="1"/>
</dbReference>
<dbReference type="GO" id="GO:0009401">
    <property type="term" value="P:phosphoenolpyruvate-dependent sugar phosphotransferase system"/>
    <property type="evidence" value="ECO:0007669"/>
    <property type="project" value="UniProtKB-KW"/>
</dbReference>
<dbReference type="EMBL" id="FQXU01000004">
    <property type="protein sequence ID" value="SHH88775.1"/>
    <property type="molecule type" value="Genomic_DNA"/>
</dbReference>
<dbReference type="GO" id="GO:0005737">
    <property type="term" value="C:cytoplasm"/>
    <property type="evidence" value="ECO:0007669"/>
    <property type="project" value="UniProtKB-SubCell"/>
</dbReference>
<sequence length="148" mass="16120">MKVVSPIDGEMKLLNDVNDEAFASKMMGDGIAVTPSNGIVYAPVSGEITMLFPTNHALGIKTKEGVELLIHIGIDTVELNGRGFTGLVKQGDVVDIGDKLIEFDVDLIKNLGYESDIMIIITNTSDFNSINYISKDTLKHGDYILEIM</sequence>
<evidence type="ECO:0000256" key="3">
    <source>
        <dbReference type="ARBA" id="ARBA00022597"/>
    </source>
</evidence>
<keyword evidence="5" id="KW-0598">Phosphotransferase system</keyword>
<feature type="domain" description="PTS EIIA type-1" evidence="7">
    <location>
        <begin position="19"/>
        <end position="123"/>
    </location>
</feature>
<dbReference type="RefSeq" id="WP_073017631.1">
    <property type="nucleotide sequence ID" value="NZ_FQXU01000004.1"/>
</dbReference>
<dbReference type="NCBIfam" id="TIGR00830">
    <property type="entry name" value="PTBA"/>
    <property type="match status" value="1"/>
</dbReference>
<dbReference type="InterPro" id="IPR011055">
    <property type="entry name" value="Dup_hybrid_motif"/>
</dbReference>
<keyword evidence="3" id="KW-0762">Sugar transport</keyword>
<reference evidence="8 9" key="1">
    <citation type="submission" date="2016-11" db="EMBL/GenBank/DDBJ databases">
        <authorList>
            <person name="Jaros S."/>
            <person name="Januszkiewicz K."/>
            <person name="Wedrychowicz H."/>
        </authorList>
    </citation>
    <scope>NUCLEOTIDE SEQUENCE [LARGE SCALE GENOMIC DNA]</scope>
    <source>
        <strain evidence="8 9">DSM 6191</strain>
    </source>
</reference>
<accession>A0A1M5WMI1</accession>
<keyword evidence="2" id="KW-0813">Transport</keyword>
<evidence type="ECO:0000256" key="6">
    <source>
        <dbReference type="ARBA" id="ARBA00022777"/>
    </source>
</evidence>
<dbReference type="AlphaFoldDB" id="A0A1M5WMI1"/>
<keyword evidence="6" id="KW-0418">Kinase</keyword>
<evidence type="ECO:0000256" key="2">
    <source>
        <dbReference type="ARBA" id="ARBA00022448"/>
    </source>
</evidence>
<gene>
    <name evidence="8" type="ORF">SAMN02745941_01164</name>
</gene>
<keyword evidence="4" id="KW-0808">Transferase</keyword>
<evidence type="ECO:0000313" key="8">
    <source>
        <dbReference type="EMBL" id="SHH88775.1"/>
    </source>
</evidence>
<evidence type="ECO:0000256" key="4">
    <source>
        <dbReference type="ARBA" id="ARBA00022679"/>
    </source>
</evidence>
<dbReference type="InterPro" id="IPR001127">
    <property type="entry name" value="PTS_EIIA_1_perm"/>
</dbReference>
<dbReference type="Proteomes" id="UP000184241">
    <property type="component" value="Unassembled WGS sequence"/>
</dbReference>
<dbReference type="InterPro" id="IPR050890">
    <property type="entry name" value="PTS_EIIA_component"/>
</dbReference>
<comment type="subcellular location">
    <subcellularLocation>
        <location evidence="1">Cytoplasm</location>
    </subcellularLocation>
</comment>
<dbReference type="PANTHER" id="PTHR45008">
    <property type="entry name" value="PTS SYSTEM GLUCOSE-SPECIFIC EIIA COMPONENT"/>
    <property type="match status" value="1"/>
</dbReference>
<evidence type="ECO:0000256" key="1">
    <source>
        <dbReference type="ARBA" id="ARBA00004496"/>
    </source>
</evidence>
<dbReference type="Pfam" id="PF00358">
    <property type="entry name" value="PTS_EIIA_1"/>
    <property type="match status" value="1"/>
</dbReference>